<evidence type="ECO:0000256" key="14">
    <source>
        <dbReference type="SAM" id="Phobius"/>
    </source>
</evidence>
<sequence>MRRDGYNNLENARTATESSLFDLPNNMINYDERMTQLDDKDRESLQRLRRHLQFFFLDPMQKFKIRRQFPFKLALQIFKVVIVSLQLILFAQLRISHVDFLDETVTVMRHKFLRDWDDARDAVVYPPESGRYAVFSSDQIIQHFSYIVTSYYNIGNESFASFSYDTLIPRPASLTKDDHFNHIPPLGLCIERIADVSVENDTYVFDVSEVTECFKLNFSHTEIDKIKENPMNIRQFLHNRNITFKAEDALIISKATLNFNLRTIHFSTASTDQKPECYLIKIEITFDNSRHSGQVFVRLNTLISYVNLCNGKVLQVGPYTADSILISIIDIAVLICCLASLLLCSRALIKAYLLQTETQRHFSRILGIELEWNDRWEFLNLWYVMIVINDAFIILGTVAKISIEFRDFDSSLFTLTGILLGLGVLLVYMGLFRYLGFFNQYNVLMLTLKKALPNILRFMVCTVILYLGFLLAGWVIIGPYSIKFRTLSQSSEALFSLLNGDDMFATFYTINDSNTTINIFGKVYIYVFVALFIYVVLSLFIAIIMDAYEAVKELCNEGLKVERSSLKEFLASAQPPDFSTAHVREEFAADQLLHLGTSFILRSRQELAENIAEMWQRFRNRSSPENSTAAVPNTSFVNPLHPLNSREAATSAVSMTQLSPQNIPQSPFSIP</sequence>
<keyword evidence="11" id="KW-0407">Ion channel</keyword>
<dbReference type="Pfam" id="PF21381">
    <property type="entry name" value="MCLN_ECD"/>
    <property type="match status" value="1"/>
</dbReference>
<feature type="transmembrane region" description="Helical" evidence="14">
    <location>
        <begin position="415"/>
        <end position="435"/>
    </location>
</feature>
<feature type="transmembrane region" description="Helical" evidence="14">
    <location>
        <begin position="381"/>
        <end position="403"/>
    </location>
</feature>
<evidence type="ECO:0000256" key="3">
    <source>
        <dbReference type="ARBA" id="ARBA00022448"/>
    </source>
</evidence>
<dbReference type="CDD" id="cd21050">
    <property type="entry name" value="ELD_TRPML"/>
    <property type="match status" value="1"/>
</dbReference>
<evidence type="ECO:0000256" key="2">
    <source>
        <dbReference type="ARBA" id="ARBA00004651"/>
    </source>
</evidence>
<dbReference type="InterPro" id="IPR039031">
    <property type="entry name" value="Mucolipin"/>
</dbReference>
<evidence type="ECO:0000256" key="8">
    <source>
        <dbReference type="ARBA" id="ARBA00023065"/>
    </source>
</evidence>
<keyword evidence="10" id="KW-1015">Disulfide bond</keyword>
<evidence type="ECO:0000256" key="9">
    <source>
        <dbReference type="ARBA" id="ARBA00023136"/>
    </source>
</evidence>
<keyword evidence="6" id="KW-0967">Endosome</keyword>
<comment type="subcellular location">
    <subcellularLocation>
        <location evidence="2">Cell membrane</location>
        <topology evidence="2">Multi-pass membrane protein</topology>
    </subcellularLocation>
    <subcellularLocation>
        <location evidence="1">Endosome membrane</location>
        <topology evidence="1">Multi-pass membrane protein</topology>
    </subcellularLocation>
</comment>
<dbReference type="WBParaSite" id="PSU_v2.g1298.t1">
    <property type="protein sequence ID" value="PSU_v2.g1298.t1"/>
    <property type="gene ID" value="PSU_v2.g1298"/>
</dbReference>
<evidence type="ECO:0000256" key="10">
    <source>
        <dbReference type="ARBA" id="ARBA00023157"/>
    </source>
</evidence>
<protein>
    <submittedName>
        <fullName evidence="18">Polycystin cation channel PKD1/PKD2 domain-containing protein</fullName>
    </submittedName>
</protein>
<comment type="catalytic activity">
    <reaction evidence="12">
        <text>Ca(2+)(in) = Ca(2+)(out)</text>
        <dbReference type="Rhea" id="RHEA:29671"/>
        <dbReference type="ChEBI" id="CHEBI:29108"/>
    </reaction>
</comment>
<keyword evidence="8" id="KW-0406">Ion transport</keyword>
<dbReference type="Pfam" id="PF08016">
    <property type="entry name" value="PKD_channel"/>
    <property type="match status" value="1"/>
</dbReference>
<evidence type="ECO:0000313" key="17">
    <source>
        <dbReference type="Proteomes" id="UP000887577"/>
    </source>
</evidence>
<feature type="region of interest" description="Disordered" evidence="13">
    <location>
        <begin position="648"/>
        <end position="671"/>
    </location>
</feature>
<organism evidence="17 18">
    <name type="scientific">Panagrolaimus superbus</name>
    <dbReference type="NCBI Taxonomy" id="310955"/>
    <lineage>
        <taxon>Eukaryota</taxon>
        <taxon>Metazoa</taxon>
        <taxon>Ecdysozoa</taxon>
        <taxon>Nematoda</taxon>
        <taxon>Chromadorea</taxon>
        <taxon>Rhabditida</taxon>
        <taxon>Tylenchina</taxon>
        <taxon>Panagrolaimomorpha</taxon>
        <taxon>Panagrolaimoidea</taxon>
        <taxon>Panagrolaimidae</taxon>
        <taxon>Panagrolaimus</taxon>
    </lineage>
</organism>
<evidence type="ECO:0000256" key="7">
    <source>
        <dbReference type="ARBA" id="ARBA00022989"/>
    </source>
</evidence>
<evidence type="ECO:0000259" key="16">
    <source>
        <dbReference type="Pfam" id="PF21381"/>
    </source>
</evidence>
<keyword evidence="9 14" id="KW-0472">Membrane</keyword>
<keyword evidence="4" id="KW-1003">Cell membrane</keyword>
<feature type="domain" description="Polycystin cation channel PKD1/PKD2" evidence="15">
    <location>
        <begin position="397"/>
        <end position="551"/>
    </location>
</feature>
<feature type="transmembrane region" description="Helical" evidence="14">
    <location>
        <begin position="455"/>
        <end position="477"/>
    </location>
</feature>
<dbReference type="Gene3D" id="1.10.287.70">
    <property type="match status" value="1"/>
</dbReference>
<name>A0A914Y0I9_9BILA</name>
<feature type="transmembrane region" description="Helical" evidence="14">
    <location>
        <begin position="324"/>
        <end position="344"/>
    </location>
</feature>
<evidence type="ECO:0000256" key="13">
    <source>
        <dbReference type="SAM" id="MobiDB-lite"/>
    </source>
</evidence>
<dbReference type="Proteomes" id="UP000887577">
    <property type="component" value="Unplaced"/>
</dbReference>
<evidence type="ECO:0000256" key="4">
    <source>
        <dbReference type="ARBA" id="ARBA00022475"/>
    </source>
</evidence>
<evidence type="ECO:0000256" key="6">
    <source>
        <dbReference type="ARBA" id="ARBA00022753"/>
    </source>
</evidence>
<keyword evidence="3" id="KW-0813">Transport</keyword>
<dbReference type="GO" id="GO:0010008">
    <property type="term" value="C:endosome membrane"/>
    <property type="evidence" value="ECO:0007669"/>
    <property type="project" value="UniProtKB-SubCell"/>
</dbReference>
<evidence type="ECO:0000256" key="11">
    <source>
        <dbReference type="ARBA" id="ARBA00023303"/>
    </source>
</evidence>
<reference evidence="18" key="1">
    <citation type="submission" date="2022-11" db="UniProtKB">
        <authorList>
            <consortium name="WormBaseParasite"/>
        </authorList>
    </citation>
    <scope>IDENTIFICATION</scope>
</reference>
<accession>A0A914Y0I9</accession>
<evidence type="ECO:0000256" key="1">
    <source>
        <dbReference type="ARBA" id="ARBA00004337"/>
    </source>
</evidence>
<dbReference type="InterPro" id="IPR013122">
    <property type="entry name" value="PKD1_2_channel"/>
</dbReference>
<feature type="transmembrane region" description="Helical" evidence="14">
    <location>
        <begin position="523"/>
        <end position="544"/>
    </location>
</feature>
<feature type="domain" description="Mucolipin extracytosolic" evidence="16">
    <location>
        <begin position="98"/>
        <end position="303"/>
    </location>
</feature>
<proteinExistence type="predicted"/>
<evidence type="ECO:0000313" key="18">
    <source>
        <dbReference type="WBParaSite" id="PSU_v2.g1298.t1"/>
    </source>
</evidence>
<feature type="transmembrane region" description="Helical" evidence="14">
    <location>
        <begin position="69"/>
        <end position="91"/>
    </location>
</feature>
<dbReference type="PANTHER" id="PTHR12127:SF7">
    <property type="entry name" value="SD02261P"/>
    <property type="match status" value="1"/>
</dbReference>
<keyword evidence="5 14" id="KW-0812">Transmembrane</keyword>
<dbReference type="GO" id="GO:0005765">
    <property type="term" value="C:lysosomal membrane"/>
    <property type="evidence" value="ECO:0007669"/>
    <property type="project" value="TreeGrafter"/>
</dbReference>
<evidence type="ECO:0000256" key="5">
    <source>
        <dbReference type="ARBA" id="ARBA00022692"/>
    </source>
</evidence>
<keyword evidence="7 14" id="KW-1133">Transmembrane helix</keyword>
<dbReference type="AlphaFoldDB" id="A0A914Y0I9"/>
<dbReference type="GO" id="GO:0072345">
    <property type="term" value="F:NAADP-sensitive calcium-release channel activity"/>
    <property type="evidence" value="ECO:0007669"/>
    <property type="project" value="TreeGrafter"/>
</dbReference>
<keyword evidence="17" id="KW-1185">Reference proteome</keyword>
<evidence type="ECO:0000259" key="15">
    <source>
        <dbReference type="Pfam" id="PF08016"/>
    </source>
</evidence>
<evidence type="ECO:0000256" key="12">
    <source>
        <dbReference type="ARBA" id="ARBA00036634"/>
    </source>
</evidence>
<dbReference type="PANTHER" id="PTHR12127">
    <property type="entry name" value="MUCOLIPIN"/>
    <property type="match status" value="1"/>
</dbReference>
<dbReference type="FunFam" id="1.10.287.70:FF:000207">
    <property type="entry name" value="Predicted protein"/>
    <property type="match status" value="1"/>
</dbReference>
<dbReference type="GO" id="GO:0005886">
    <property type="term" value="C:plasma membrane"/>
    <property type="evidence" value="ECO:0007669"/>
    <property type="project" value="UniProtKB-SubCell"/>
</dbReference>
<dbReference type="InterPro" id="IPR049134">
    <property type="entry name" value="MCLN_ECD"/>
</dbReference>